<feature type="region of interest" description="Disordered" evidence="1">
    <location>
        <begin position="336"/>
        <end position="366"/>
    </location>
</feature>
<dbReference type="SUPFAM" id="SSF49464">
    <property type="entry name" value="Carboxypeptidase regulatory domain-like"/>
    <property type="match status" value="2"/>
</dbReference>
<comment type="caution">
    <text evidence="2">The sequence shown here is derived from an EMBL/GenBank/DDBJ whole genome shotgun (WGS) entry which is preliminary data.</text>
</comment>
<accession>A0ABU6GY79</accession>
<feature type="compositionally biased region" description="Basic and acidic residues" evidence="1">
    <location>
        <begin position="352"/>
        <end position="366"/>
    </location>
</feature>
<name>A0ABU6GY79_9BACL</name>
<evidence type="ECO:0000313" key="3">
    <source>
        <dbReference type="Proteomes" id="UP001344632"/>
    </source>
</evidence>
<protein>
    <submittedName>
        <fullName evidence="2">Carboxypeptidase regulatory-like domain-containing protein</fullName>
    </submittedName>
</protein>
<gene>
    <name evidence="2" type="ORF">P4H66_26730</name>
</gene>
<dbReference type="EMBL" id="JARLKZ010000023">
    <property type="protein sequence ID" value="MEC0243416.1"/>
    <property type="molecule type" value="Genomic_DNA"/>
</dbReference>
<reference evidence="2 3" key="1">
    <citation type="submission" date="2023-03" db="EMBL/GenBank/DDBJ databases">
        <title>Bacillus Genome Sequencing.</title>
        <authorList>
            <person name="Dunlap C."/>
        </authorList>
    </citation>
    <scope>NUCLEOTIDE SEQUENCE [LARGE SCALE GENOMIC DNA]</scope>
    <source>
        <strain evidence="2 3">BD-525</strain>
    </source>
</reference>
<dbReference type="Gene3D" id="2.60.40.1120">
    <property type="entry name" value="Carboxypeptidase-like, regulatory domain"/>
    <property type="match status" value="1"/>
</dbReference>
<keyword evidence="3" id="KW-1185">Reference proteome</keyword>
<organism evidence="2 3">
    <name type="scientific">Paenibacillus dokdonensis</name>
    <dbReference type="NCBI Taxonomy" id="2567944"/>
    <lineage>
        <taxon>Bacteria</taxon>
        <taxon>Bacillati</taxon>
        <taxon>Bacillota</taxon>
        <taxon>Bacilli</taxon>
        <taxon>Bacillales</taxon>
        <taxon>Paenibacillaceae</taxon>
        <taxon>Paenibacillus</taxon>
    </lineage>
</organism>
<dbReference type="PROSITE" id="PS51257">
    <property type="entry name" value="PROKAR_LIPOPROTEIN"/>
    <property type="match status" value="1"/>
</dbReference>
<sequence>MRKISQLSILGVLAVSIAGCGSGKEAADAKLNVDQTSFPVKQWSMDYSHTKPVKGKLMIGDKPVENAEVKVGNNNHTVITDKDGSFEMLVDQSLISTVNIKVTSLDKAKVDGKDIYKKESEKLLNAETPLQVYYPLKVQNTSVNAKDSSKVDVHIKAEMKDGEQWPVVHEDKYSIHGIVKDADNKPAENAVVWITRDGGEGFAKSTPTDKDGKYSMYYIPEDDEEINLEVGYNGVKYTLPPNKVYFFPDETSIETNITLPKDGTYIKDEPPTLVSKEAPGALYTGIMVGLDVGDDVKYQVTIPDEKGEFILTLPKEAWEKSPTFYETNFSRFIEKEIKPGDTMSSDQLQKPAAKDPTHIKAETPKS</sequence>
<evidence type="ECO:0000256" key="1">
    <source>
        <dbReference type="SAM" id="MobiDB-lite"/>
    </source>
</evidence>
<dbReference type="InterPro" id="IPR008969">
    <property type="entry name" value="CarboxyPept-like_regulatory"/>
</dbReference>
<dbReference type="Proteomes" id="UP001344632">
    <property type="component" value="Unassembled WGS sequence"/>
</dbReference>
<proteinExistence type="predicted"/>
<evidence type="ECO:0000313" key="2">
    <source>
        <dbReference type="EMBL" id="MEC0243416.1"/>
    </source>
</evidence>
<dbReference type="RefSeq" id="WP_326091111.1">
    <property type="nucleotide sequence ID" value="NZ_JARLKZ010000023.1"/>
</dbReference>